<accession>A0A2H4QTD3</accession>
<reference evidence="1 2" key="1">
    <citation type="journal article" date="2017" name="Sci. Rep.">
        <title>Molecular and microscopic characterization of a novel Eastern grey kangaroopox virus genome directly from a clinical sample.</title>
        <authorList>
            <person name="Sarker S."/>
            <person name="Roberts H.K."/>
            <person name="Tidd N."/>
            <person name="Ault S."/>
            <person name="Ladmore G."/>
            <person name="Peters A."/>
            <person name="Forwood J.K."/>
            <person name="Helbig K."/>
            <person name="Raidal S.R."/>
        </authorList>
    </citation>
    <scope>NUCLEOTIDE SEQUENCE [LARGE SCALE GENOMIC DNA]</scope>
    <source>
        <strain evidence="1 2">NSW</strain>
    </source>
</reference>
<sequence length="217" mass="23493">MTEITNTVMRLIVNVHRTRPLGTCGGSSIIATSSVSKDVSESSIRAFITKLQLRSGIIRSSGVSQVIFPFSPRYKSRKVKKTEMNADSRPSGIYQSAVKCVTFAGMVSCGRRRFLRNTTRLGIVAVSYPRVGRMISTRAGDSHDTQERILAASTSGIHLEKPSVADRDTTSSPQQSQAAALFGIHPGCFVTPAVADVKSVSVSFAWDGCFPRTYVLS</sequence>
<evidence type="ECO:0000313" key="1">
    <source>
        <dbReference type="EMBL" id="ATX75020.1"/>
    </source>
</evidence>
<organism evidence="1 2">
    <name type="scientific">Eastern grey kangaroopox virus</name>
    <dbReference type="NCBI Taxonomy" id="2042482"/>
    <lineage>
        <taxon>Viruses</taxon>
        <taxon>Varidnaviria</taxon>
        <taxon>Bamfordvirae</taxon>
        <taxon>Nucleocytoviricota</taxon>
        <taxon>Pokkesviricetes</taxon>
        <taxon>Chitovirales</taxon>
        <taxon>Poxviridae</taxon>
        <taxon>Chordopoxvirinae</taxon>
        <taxon>Macropopoxvirus</taxon>
        <taxon>Macropopoxvirus mgiganteuspox</taxon>
        <taxon>Eastern kangaroopox virus</taxon>
    </lineage>
</organism>
<dbReference type="EMBL" id="MF661791">
    <property type="protein sequence ID" value="ATX75020.1"/>
    <property type="molecule type" value="Genomic_DNA"/>
</dbReference>
<proteinExistence type="predicted"/>
<name>A0A2H4QTD3_9POXV</name>
<gene>
    <name evidence="1" type="ORF">EKPV-NSW-ORF031</name>
</gene>
<protein>
    <submittedName>
        <fullName evidence="1">Uncharacterized protein</fullName>
    </submittedName>
</protein>
<dbReference type="Proteomes" id="UP000318014">
    <property type="component" value="Genome"/>
</dbReference>
<evidence type="ECO:0000313" key="2">
    <source>
        <dbReference type="Proteomes" id="UP000318014"/>
    </source>
</evidence>